<accession>A0A109MSL7</accession>
<comment type="caution">
    <text evidence="1">The sequence shown here is derived from an EMBL/GenBank/DDBJ whole genome shotgun (WGS) entry which is preliminary data.</text>
</comment>
<organism evidence="1 2">
    <name type="scientific">Peribacillus simplex</name>
    <dbReference type="NCBI Taxonomy" id="1478"/>
    <lineage>
        <taxon>Bacteria</taxon>
        <taxon>Bacillati</taxon>
        <taxon>Bacillota</taxon>
        <taxon>Bacilli</taxon>
        <taxon>Bacillales</taxon>
        <taxon>Bacillaceae</taxon>
        <taxon>Peribacillus</taxon>
    </lineage>
</organism>
<gene>
    <name evidence="1" type="ORF">AS888_02365</name>
</gene>
<protein>
    <submittedName>
        <fullName evidence="1">Uncharacterized protein</fullName>
    </submittedName>
</protein>
<reference evidence="1 2" key="1">
    <citation type="submission" date="2015-11" db="EMBL/GenBank/DDBJ databases">
        <title>Genome Sequence of Bacillus simplex strain VanAntwerpen2.</title>
        <authorList>
            <person name="Couger M.B."/>
        </authorList>
    </citation>
    <scope>NUCLEOTIDE SEQUENCE [LARGE SCALE GENOMIC DNA]</scope>
    <source>
        <strain evidence="1 2">VanAntwerpen02</strain>
    </source>
</reference>
<sequence length="138" mass="16350">MRIVACNGFGLEKEKSNSPEEFFNRSVIQYIKDGEEKALNVLYLRYFDEMVTQWTPYHANPVFQTPKREIFMADLIALVCLLRDQSLLNRKRLYINSEKELAGYFENIDFQKLEKVFISIDQAKPYDIETPVDYYIQS</sequence>
<dbReference type="AlphaFoldDB" id="A0A109MSL7"/>
<dbReference type="EMBL" id="LNNH01000055">
    <property type="protein sequence ID" value="KWW11394.1"/>
    <property type="molecule type" value="Genomic_DNA"/>
</dbReference>
<keyword evidence="2" id="KW-1185">Reference proteome</keyword>
<evidence type="ECO:0000313" key="2">
    <source>
        <dbReference type="Proteomes" id="UP000064189"/>
    </source>
</evidence>
<proteinExistence type="predicted"/>
<name>A0A109MSL7_9BACI</name>
<dbReference type="Proteomes" id="UP000064189">
    <property type="component" value="Unassembled WGS sequence"/>
</dbReference>
<evidence type="ECO:0000313" key="1">
    <source>
        <dbReference type="EMBL" id="KWW11394.1"/>
    </source>
</evidence>
<dbReference type="RefSeq" id="WP_061144334.1">
    <property type="nucleotide sequence ID" value="NZ_LNNH01000055.1"/>
</dbReference>